<evidence type="ECO:0000256" key="1">
    <source>
        <dbReference type="SAM" id="MobiDB-lite"/>
    </source>
</evidence>
<gene>
    <name evidence="2" type="ORF">IQ10_03007</name>
</gene>
<comment type="caution">
    <text evidence="2">The sequence shown here is derived from an EMBL/GenBank/DDBJ whole genome shotgun (WGS) entry which is preliminary data.</text>
</comment>
<name>A0A562QCH6_9BACI</name>
<sequence length="40" mass="4421">MRKELEQAVQHANETNPGSRSGGKPGQSKKSKMKKTNKHS</sequence>
<protein>
    <submittedName>
        <fullName evidence="2">Uncharacterized protein</fullName>
    </submittedName>
</protein>
<evidence type="ECO:0000313" key="2">
    <source>
        <dbReference type="EMBL" id="TWI54455.1"/>
    </source>
</evidence>
<feature type="region of interest" description="Disordered" evidence="1">
    <location>
        <begin position="1"/>
        <end position="40"/>
    </location>
</feature>
<feature type="compositionally biased region" description="Basic residues" evidence="1">
    <location>
        <begin position="27"/>
        <end position="40"/>
    </location>
</feature>
<keyword evidence="3" id="KW-1185">Reference proteome</keyword>
<dbReference type="RefSeq" id="WP_277878040.1">
    <property type="nucleotide sequence ID" value="NZ_VLKZ01000009.1"/>
</dbReference>
<accession>A0A562QCH6</accession>
<reference evidence="2 3" key="1">
    <citation type="journal article" date="2015" name="Stand. Genomic Sci.">
        <title>Genomic Encyclopedia of Bacterial and Archaeal Type Strains, Phase III: the genomes of soil and plant-associated and newly described type strains.</title>
        <authorList>
            <person name="Whitman W.B."/>
            <person name="Woyke T."/>
            <person name="Klenk H.P."/>
            <person name="Zhou Y."/>
            <person name="Lilburn T.G."/>
            <person name="Beck B.J."/>
            <person name="De Vos P."/>
            <person name="Vandamme P."/>
            <person name="Eisen J.A."/>
            <person name="Garrity G."/>
            <person name="Hugenholtz P."/>
            <person name="Kyrpides N.C."/>
        </authorList>
    </citation>
    <scope>NUCLEOTIDE SEQUENCE [LARGE SCALE GENOMIC DNA]</scope>
    <source>
        <strain evidence="2 3">CGMCC 1.10116</strain>
    </source>
</reference>
<evidence type="ECO:0000313" key="3">
    <source>
        <dbReference type="Proteomes" id="UP000315711"/>
    </source>
</evidence>
<dbReference type="EMBL" id="VLKZ01000009">
    <property type="protein sequence ID" value="TWI54455.1"/>
    <property type="molecule type" value="Genomic_DNA"/>
</dbReference>
<dbReference type="AlphaFoldDB" id="A0A562QCH6"/>
<proteinExistence type="predicted"/>
<organism evidence="2 3">
    <name type="scientific">Halalkalibacter nanhaiisediminis</name>
    <dbReference type="NCBI Taxonomy" id="688079"/>
    <lineage>
        <taxon>Bacteria</taxon>
        <taxon>Bacillati</taxon>
        <taxon>Bacillota</taxon>
        <taxon>Bacilli</taxon>
        <taxon>Bacillales</taxon>
        <taxon>Bacillaceae</taxon>
        <taxon>Halalkalibacter</taxon>
    </lineage>
</organism>
<dbReference type="Proteomes" id="UP000315711">
    <property type="component" value="Unassembled WGS sequence"/>
</dbReference>